<evidence type="ECO:0000313" key="1">
    <source>
        <dbReference type="EMBL" id="NEX22421.1"/>
    </source>
</evidence>
<protein>
    <submittedName>
        <fullName evidence="1">Uncharacterized protein</fullName>
    </submittedName>
</protein>
<keyword evidence="2" id="KW-1185">Reference proteome</keyword>
<dbReference type="Proteomes" id="UP000471640">
    <property type="component" value="Unassembled WGS sequence"/>
</dbReference>
<sequence>MERCPNCSARGTGAPTCRRCGMEHGLLLDTEQSAARLLLQAMVALAAENRDAAIAALQASLALRNDQFARHLLAFASRPPNDLIEAPPSVAQKDQALGDFREPGYQAEWSNRRLPEVDF</sequence>
<organism evidence="1 2">
    <name type="scientific">Thiorhodococcus mannitoliphagus</name>
    <dbReference type="NCBI Taxonomy" id="329406"/>
    <lineage>
        <taxon>Bacteria</taxon>
        <taxon>Pseudomonadati</taxon>
        <taxon>Pseudomonadota</taxon>
        <taxon>Gammaproteobacteria</taxon>
        <taxon>Chromatiales</taxon>
        <taxon>Chromatiaceae</taxon>
        <taxon>Thiorhodococcus</taxon>
    </lineage>
</organism>
<accession>A0A6P1DZH6</accession>
<dbReference type="RefSeq" id="WP_164655514.1">
    <property type="nucleotide sequence ID" value="NZ_JAAIJR010000099.1"/>
</dbReference>
<dbReference type="AlphaFoldDB" id="A0A6P1DZH6"/>
<name>A0A6P1DZH6_9GAMM</name>
<evidence type="ECO:0000313" key="2">
    <source>
        <dbReference type="Proteomes" id="UP000471640"/>
    </source>
</evidence>
<reference evidence="1 2" key="2">
    <citation type="submission" date="2020-02" db="EMBL/GenBank/DDBJ databases">
        <title>Genome sequences of Thiorhodococcus mannitoliphagus and Thiorhodococcus minor, purple sulfur photosynthetic bacteria in the gammaproteobacterial family, Chromatiaceae.</title>
        <authorList>
            <person name="Aviles F.A."/>
            <person name="Meyer T.E."/>
            <person name="Kyndt J.A."/>
        </authorList>
    </citation>
    <scope>NUCLEOTIDE SEQUENCE [LARGE SCALE GENOMIC DNA]</scope>
    <source>
        <strain evidence="1 2">DSM 18266</strain>
    </source>
</reference>
<dbReference type="EMBL" id="JAAIJR010000099">
    <property type="protein sequence ID" value="NEX22421.1"/>
    <property type="molecule type" value="Genomic_DNA"/>
</dbReference>
<reference evidence="2" key="1">
    <citation type="journal article" date="2020" name="Microbiol. Resour. Announc.">
        <title>Draft Genome Sequences of Thiorhodococcus mannitoliphagus and Thiorhodococcus minor, Purple Sulfur Photosynthetic Bacteria in the Gammaproteobacterial Family Chromatiaceae.</title>
        <authorList>
            <person name="Aviles F.A."/>
            <person name="Meyer T.E."/>
            <person name="Kyndt J.A."/>
        </authorList>
    </citation>
    <scope>NUCLEOTIDE SEQUENCE [LARGE SCALE GENOMIC DNA]</scope>
    <source>
        <strain evidence="2">DSM 18266</strain>
    </source>
</reference>
<gene>
    <name evidence="1" type="ORF">G3480_19270</name>
</gene>
<proteinExistence type="predicted"/>
<comment type="caution">
    <text evidence="1">The sequence shown here is derived from an EMBL/GenBank/DDBJ whole genome shotgun (WGS) entry which is preliminary data.</text>
</comment>